<protein>
    <submittedName>
        <fullName evidence="1">Uncharacterized protein</fullName>
    </submittedName>
</protein>
<organism evidence="1 2">
    <name type="scientific">Crotalaria pallida</name>
    <name type="common">Smooth rattlebox</name>
    <name type="synonym">Crotalaria striata</name>
    <dbReference type="NCBI Taxonomy" id="3830"/>
    <lineage>
        <taxon>Eukaryota</taxon>
        <taxon>Viridiplantae</taxon>
        <taxon>Streptophyta</taxon>
        <taxon>Embryophyta</taxon>
        <taxon>Tracheophyta</taxon>
        <taxon>Spermatophyta</taxon>
        <taxon>Magnoliopsida</taxon>
        <taxon>eudicotyledons</taxon>
        <taxon>Gunneridae</taxon>
        <taxon>Pentapetalae</taxon>
        <taxon>rosids</taxon>
        <taxon>fabids</taxon>
        <taxon>Fabales</taxon>
        <taxon>Fabaceae</taxon>
        <taxon>Papilionoideae</taxon>
        <taxon>50 kb inversion clade</taxon>
        <taxon>genistoids sensu lato</taxon>
        <taxon>core genistoids</taxon>
        <taxon>Crotalarieae</taxon>
        <taxon>Crotalaria</taxon>
    </lineage>
</organism>
<keyword evidence="2" id="KW-1185">Reference proteome</keyword>
<name>A0AAN9E5X0_CROPI</name>
<dbReference type="Proteomes" id="UP001372338">
    <property type="component" value="Unassembled WGS sequence"/>
</dbReference>
<reference evidence="1 2" key="1">
    <citation type="submission" date="2024-01" db="EMBL/GenBank/DDBJ databases">
        <title>The genomes of 5 underutilized Papilionoideae crops provide insights into root nodulation and disease resistanc.</title>
        <authorList>
            <person name="Yuan L."/>
        </authorList>
    </citation>
    <scope>NUCLEOTIDE SEQUENCE [LARGE SCALE GENOMIC DNA]</scope>
    <source>
        <strain evidence="1">ZHUSHIDOU_FW_LH</strain>
        <tissue evidence="1">Leaf</tissue>
    </source>
</reference>
<evidence type="ECO:0000313" key="2">
    <source>
        <dbReference type="Proteomes" id="UP001372338"/>
    </source>
</evidence>
<proteinExistence type="predicted"/>
<accession>A0AAN9E5X0</accession>
<evidence type="ECO:0000313" key="1">
    <source>
        <dbReference type="EMBL" id="KAK7244255.1"/>
    </source>
</evidence>
<sequence>MVIRELMDPLIFAKFKSLLSKGYDPSSLREFTLEILGRSSPYGYVCLQILDRNWGAGWHLLSSLLATKPSERIRDFVKKN</sequence>
<dbReference type="AlphaFoldDB" id="A0AAN9E5X0"/>
<comment type="caution">
    <text evidence="1">The sequence shown here is derived from an EMBL/GenBank/DDBJ whole genome shotgun (WGS) entry which is preliminary data.</text>
</comment>
<dbReference type="EMBL" id="JAYWIO010000008">
    <property type="protein sequence ID" value="KAK7244255.1"/>
    <property type="molecule type" value="Genomic_DNA"/>
</dbReference>
<gene>
    <name evidence="1" type="ORF">RIF29_39074</name>
</gene>